<protein>
    <submittedName>
        <fullName evidence="1">Uncharacterized protein</fullName>
    </submittedName>
</protein>
<sequence>MSRGVKCVSNTMRPEATHVFWNPDDSGTKETNGPVVRGILKVTPSHAVRGVVMMMIMINRDK</sequence>
<accession>A0A9W9UCC9</accession>
<comment type="caution">
    <text evidence="1">The sequence shown here is derived from an EMBL/GenBank/DDBJ whole genome shotgun (WGS) entry which is preliminary data.</text>
</comment>
<reference evidence="1" key="2">
    <citation type="journal article" date="2023" name="IMA Fungus">
        <title>Comparative genomic study of the Penicillium genus elucidates a diverse pangenome and 15 lateral gene transfer events.</title>
        <authorList>
            <person name="Petersen C."/>
            <person name="Sorensen T."/>
            <person name="Nielsen M.R."/>
            <person name="Sondergaard T.E."/>
            <person name="Sorensen J.L."/>
            <person name="Fitzpatrick D.A."/>
            <person name="Frisvad J.C."/>
            <person name="Nielsen K.L."/>
        </authorList>
    </citation>
    <scope>NUCLEOTIDE SEQUENCE</scope>
    <source>
        <strain evidence="1">IBT 21472</strain>
    </source>
</reference>
<proteinExistence type="predicted"/>
<dbReference type="EMBL" id="JAPZBO010000001">
    <property type="protein sequence ID" value="KAJ5331326.1"/>
    <property type="molecule type" value="Genomic_DNA"/>
</dbReference>
<gene>
    <name evidence="1" type="ORF">N7476_001109</name>
</gene>
<dbReference type="AlphaFoldDB" id="A0A9W9UCC9"/>
<evidence type="ECO:0000313" key="2">
    <source>
        <dbReference type="Proteomes" id="UP001147746"/>
    </source>
</evidence>
<name>A0A9W9UCC9_9EURO</name>
<evidence type="ECO:0000313" key="1">
    <source>
        <dbReference type="EMBL" id="KAJ5331326.1"/>
    </source>
</evidence>
<organism evidence="1 2">
    <name type="scientific">Penicillium atrosanguineum</name>
    <dbReference type="NCBI Taxonomy" id="1132637"/>
    <lineage>
        <taxon>Eukaryota</taxon>
        <taxon>Fungi</taxon>
        <taxon>Dikarya</taxon>
        <taxon>Ascomycota</taxon>
        <taxon>Pezizomycotina</taxon>
        <taxon>Eurotiomycetes</taxon>
        <taxon>Eurotiomycetidae</taxon>
        <taxon>Eurotiales</taxon>
        <taxon>Aspergillaceae</taxon>
        <taxon>Penicillium</taxon>
    </lineage>
</organism>
<keyword evidence="2" id="KW-1185">Reference proteome</keyword>
<reference evidence="1" key="1">
    <citation type="submission" date="2022-12" db="EMBL/GenBank/DDBJ databases">
        <authorList>
            <person name="Petersen C."/>
        </authorList>
    </citation>
    <scope>NUCLEOTIDE SEQUENCE</scope>
    <source>
        <strain evidence="1">IBT 21472</strain>
    </source>
</reference>
<dbReference type="Proteomes" id="UP001147746">
    <property type="component" value="Unassembled WGS sequence"/>
</dbReference>